<keyword evidence="2" id="KW-1185">Reference proteome</keyword>
<feature type="non-terminal residue" evidence="1">
    <location>
        <position position="1"/>
    </location>
</feature>
<gene>
    <name evidence="1" type="ORF">VXC91_38920</name>
</gene>
<evidence type="ECO:0000313" key="1">
    <source>
        <dbReference type="EMBL" id="MED7827708.1"/>
    </source>
</evidence>
<reference evidence="1" key="1">
    <citation type="submission" date="2024-01" db="EMBL/GenBank/DDBJ databases">
        <title>First draft genome sequence data of TA4-1, the type strain of Gram-positive actinobacterium Streptomyces chiangmaiensis.</title>
        <authorList>
            <person name="Yasawong M."/>
            <person name="Nantapong N."/>
        </authorList>
    </citation>
    <scope>NUCLEOTIDE SEQUENCE</scope>
    <source>
        <strain evidence="1">TA4-1</strain>
    </source>
</reference>
<dbReference type="EMBL" id="JAYWVC010000261">
    <property type="protein sequence ID" value="MED7827708.1"/>
    <property type="molecule type" value="Genomic_DNA"/>
</dbReference>
<organism evidence="1 2">
    <name type="scientific">Streptomyces chiangmaiensis</name>
    <dbReference type="NCBI Taxonomy" id="766497"/>
    <lineage>
        <taxon>Bacteria</taxon>
        <taxon>Bacillati</taxon>
        <taxon>Actinomycetota</taxon>
        <taxon>Actinomycetes</taxon>
        <taxon>Kitasatosporales</taxon>
        <taxon>Streptomycetaceae</taxon>
        <taxon>Streptomyces</taxon>
    </lineage>
</organism>
<evidence type="ECO:0000313" key="2">
    <source>
        <dbReference type="Proteomes" id="UP001333996"/>
    </source>
</evidence>
<dbReference type="Proteomes" id="UP001333996">
    <property type="component" value="Unassembled WGS sequence"/>
</dbReference>
<name>A0ABU7FV54_9ACTN</name>
<accession>A0ABU7FV54</accession>
<protein>
    <submittedName>
        <fullName evidence="1">Uncharacterized protein</fullName>
    </submittedName>
</protein>
<dbReference type="RefSeq" id="WP_329512081.1">
    <property type="nucleotide sequence ID" value="NZ_JAYWVC010000261.1"/>
</dbReference>
<comment type="caution">
    <text evidence="1">The sequence shown here is derived from an EMBL/GenBank/DDBJ whole genome shotgun (WGS) entry which is preliminary data.</text>
</comment>
<proteinExistence type="predicted"/>
<sequence length="65" mass="7200">SPKTAAKGHFPIVNGSTTDFAHPYAMTYYGDPCHKHAADKPIRIAHLLNNPAHVHDNQLWGVLKK</sequence>